<keyword evidence="1" id="KW-0812">Transmembrane</keyword>
<keyword evidence="1" id="KW-1133">Transmembrane helix</keyword>
<keyword evidence="1" id="KW-0472">Membrane</keyword>
<sequence length="199" mass="21892">MSRMKSLIKTSFLGGLTVILPVAILIFVFKWIFGVVARVIQPLTDLILIKSNLREIMADLLAVAIIITVCFIVGVIVKTQIGRFIHTSLENSILKFAPGYSLIKETVMQFLGRKKPPFSSVALVQVFGNETMLTAFVTDEHSDGSYTVFVPTGPNPTSGNIYHLESRFVHQVDVPVEDAMRSIISCGAGSAMLIDAYRK</sequence>
<reference evidence="2 3" key="1">
    <citation type="submission" date="2020-08" db="EMBL/GenBank/DDBJ databases">
        <title>Bridging the membrane lipid divide: bacteria of the FCB group superphylum have the potential to synthesize archaeal ether lipids.</title>
        <authorList>
            <person name="Villanueva L."/>
            <person name="Von Meijenfeldt F.A.B."/>
            <person name="Westbye A.B."/>
            <person name="Yadav S."/>
            <person name="Hopmans E.C."/>
            <person name="Dutilh B.E."/>
            <person name="Sinninghe Damste J.S."/>
        </authorList>
    </citation>
    <scope>NUCLEOTIDE SEQUENCE [LARGE SCALE GENOMIC DNA]</scope>
    <source>
        <strain evidence="2">NIOZ-UU82</strain>
    </source>
</reference>
<organism evidence="2 3">
    <name type="scientific">Candidatus Desulfaltia bathyphila</name>
    <dbReference type="NCBI Taxonomy" id="2841697"/>
    <lineage>
        <taxon>Bacteria</taxon>
        <taxon>Pseudomonadati</taxon>
        <taxon>Thermodesulfobacteriota</taxon>
        <taxon>Desulfobacteria</taxon>
        <taxon>Desulfobacterales</taxon>
        <taxon>Desulfobacterales incertae sedis</taxon>
        <taxon>Candidatus Desulfaltia</taxon>
    </lineage>
</organism>
<dbReference type="Pfam" id="PF04367">
    <property type="entry name" value="DUF502"/>
    <property type="match status" value="1"/>
</dbReference>
<dbReference type="PANTHER" id="PTHR31876">
    <property type="entry name" value="COV-LIKE PROTEIN 1"/>
    <property type="match status" value="1"/>
</dbReference>
<evidence type="ECO:0000313" key="3">
    <source>
        <dbReference type="Proteomes" id="UP000603545"/>
    </source>
</evidence>
<comment type="caution">
    <text evidence="2">The sequence shown here is derived from an EMBL/GenBank/DDBJ whole genome shotgun (WGS) entry which is preliminary data.</text>
</comment>
<name>A0A8J6N622_9BACT</name>
<evidence type="ECO:0000256" key="1">
    <source>
        <dbReference type="SAM" id="Phobius"/>
    </source>
</evidence>
<dbReference type="Proteomes" id="UP000603545">
    <property type="component" value="Unassembled WGS sequence"/>
</dbReference>
<evidence type="ECO:0000313" key="2">
    <source>
        <dbReference type="EMBL" id="MBC8199671.1"/>
    </source>
</evidence>
<dbReference type="EMBL" id="JACNLL010000060">
    <property type="protein sequence ID" value="MBC8199671.1"/>
    <property type="molecule type" value="Genomic_DNA"/>
</dbReference>
<feature type="transmembrane region" description="Helical" evidence="1">
    <location>
        <begin position="12"/>
        <end position="36"/>
    </location>
</feature>
<proteinExistence type="predicted"/>
<protein>
    <submittedName>
        <fullName evidence="2">DUF502 domain-containing protein</fullName>
    </submittedName>
</protein>
<feature type="transmembrane region" description="Helical" evidence="1">
    <location>
        <begin position="56"/>
        <end position="77"/>
    </location>
</feature>
<dbReference type="InterPro" id="IPR007462">
    <property type="entry name" value="COV1-like"/>
</dbReference>
<dbReference type="AlphaFoldDB" id="A0A8J6N622"/>
<accession>A0A8J6N622</accession>
<dbReference type="PANTHER" id="PTHR31876:SF26">
    <property type="entry name" value="PROTEIN LIKE COV 2"/>
    <property type="match status" value="1"/>
</dbReference>
<gene>
    <name evidence="2" type="ORF">H8E80_06460</name>
</gene>